<sequence>MNQIKLYGKPIRVNKATSDKKNLDVGADPGVGEKCCTIRSAVLVLSYRLPRLHEIPILVMVKGMGLFHM</sequence>
<evidence type="ECO:0000313" key="1">
    <source>
        <dbReference type="EMBL" id="PKY46544.1"/>
    </source>
</evidence>
<evidence type="ECO:0000313" key="2">
    <source>
        <dbReference type="Proteomes" id="UP000234323"/>
    </source>
</evidence>
<accession>A0A2I1GIT8</accession>
<name>A0A2I1GIT8_9GLOM</name>
<dbReference type="Proteomes" id="UP000234323">
    <property type="component" value="Unassembled WGS sequence"/>
</dbReference>
<gene>
    <name evidence="1" type="ORF">RhiirA4_543389</name>
</gene>
<proteinExistence type="predicted"/>
<dbReference type="AlphaFoldDB" id="A0A2I1GIT8"/>
<organism evidence="1 2">
    <name type="scientific">Rhizophagus irregularis</name>
    <dbReference type="NCBI Taxonomy" id="588596"/>
    <lineage>
        <taxon>Eukaryota</taxon>
        <taxon>Fungi</taxon>
        <taxon>Fungi incertae sedis</taxon>
        <taxon>Mucoromycota</taxon>
        <taxon>Glomeromycotina</taxon>
        <taxon>Glomeromycetes</taxon>
        <taxon>Glomerales</taxon>
        <taxon>Glomeraceae</taxon>
        <taxon>Rhizophagus</taxon>
    </lineage>
</organism>
<feature type="non-terminal residue" evidence="1">
    <location>
        <position position="69"/>
    </location>
</feature>
<comment type="caution">
    <text evidence="1">The sequence shown here is derived from an EMBL/GenBank/DDBJ whole genome shotgun (WGS) entry which is preliminary data.</text>
</comment>
<protein>
    <submittedName>
        <fullName evidence="1">Uncharacterized protein</fullName>
    </submittedName>
</protein>
<reference evidence="1 2" key="1">
    <citation type="submission" date="2015-10" db="EMBL/GenBank/DDBJ databases">
        <title>Genome analyses suggest a sexual origin of heterokaryosis in a supposedly ancient asexual fungus.</title>
        <authorList>
            <person name="Ropars J."/>
            <person name="Sedzielewska K."/>
            <person name="Noel J."/>
            <person name="Charron P."/>
            <person name="Farinelli L."/>
            <person name="Marton T."/>
            <person name="Kruger M."/>
            <person name="Pelin A."/>
            <person name="Brachmann A."/>
            <person name="Corradi N."/>
        </authorList>
    </citation>
    <scope>NUCLEOTIDE SEQUENCE [LARGE SCALE GENOMIC DNA]</scope>
    <source>
        <strain evidence="1 2">A4</strain>
    </source>
</reference>
<keyword evidence="2" id="KW-1185">Reference proteome</keyword>
<dbReference type="EMBL" id="LLXI01000462">
    <property type="protein sequence ID" value="PKY46544.1"/>
    <property type="molecule type" value="Genomic_DNA"/>
</dbReference>